<gene>
    <name evidence="2" type="ORF">NBG4_130021</name>
</gene>
<dbReference type="InterPro" id="IPR050377">
    <property type="entry name" value="Radical_SAM_PqqE_MftC-like"/>
</dbReference>
<feature type="domain" description="4Fe4S-binding SPASM" evidence="1">
    <location>
        <begin position="213"/>
        <end position="276"/>
    </location>
</feature>
<protein>
    <submittedName>
        <fullName evidence="2">Putative Radical SAM family protein</fullName>
    </submittedName>
</protein>
<dbReference type="PANTHER" id="PTHR11228">
    <property type="entry name" value="RADICAL SAM DOMAIN PROTEIN"/>
    <property type="match status" value="1"/>
</dbReference>
<dbReference type="Proteomes" id="UP000245125">
    <property type="component" value="Unassembled WGS sequence"/>
</dbReference>
<dbReference type="InterPro" id="IPR013785">
    <property type="entry name" value="Aldolase_TIM"/>
</dbReference>
<dbReference type="Gene3D" id="3.20.20.70">
    <property type="entry name" value="Aldolase class I"/>
    <property type="match status" value="1"/>
</dbReference>
<proteinExistence type="predicted"/>
<dbReference type="InterPro" id="IPR058240">
    <property type="entry name" value="rSAM_sf"/>
</dbReference>
<evidence type="ECO:0000313" key="2">
    <source>
        <dbReference type="EMBL" id="SPP99898.1"/>
    </source>
</evidence>
<dbReference type="InterPro" id="IPR023885">
    <property type="entry name" value="4Fe4S-binding_SPASM_dom"/>
</dbReference>
<dbReference type="CDD" id="cd21109">
    <property type="entry name" value="SPASM"/>
    <property type="match status" value="1"/>
</dbReference>
<reference evidence="3" key="1">
    <citation type="submission" date="2018-03" db="EMBL/GenBank/DDBJ databases">
        <authorList>
            <person name="Zecchin S."/>
        </authorList>
    </citation>
    <scope>NUCLEOTIDE SEQUENCE [LARGE SCALE GENOMIC DNA]</scope>
</reference>
<sequence length="282" mass="32803">MNIINRLPILEKVLSAVSRRDTCATLEITTVFPCVNACKFCPQDKWRNAYKGKRRLTYDEFRSMLEKIPRNVRLDFSGFSEPFINHDSSLMMRYAYQKGYRVALFTTLVGFRRDDLDIIKDVRFSPCNIHIPDDTNFRVPDEAKWLAAFKLFTNKIRYDTAVYHLGELSPGIKKEMAKLRSYPVLTRANNVSPGVATPIPRHTGIIGCSSSRNLFNQNVVMPNGDVYLCCMDWSMKHRLGNLFEQPYEDLFKSEEYHRIVRGMHDDSVETICRYCERGSKKR</sequence>
<dbReference type="PANTHER" id="PTHR11228:SF7">
    <property type="entry name" value="PQQA PEPTIDE CYCLASE"/>
    <property type="match status" value="1"/>
</dbReference>
<dbReference type="OrthoDB" id="5288924at2"/>
<dbReference type="EMBL" id="OUUY01000035">
    <property type="protein sequence ID" value="SPP99898.1"/>
    <property type="molecule type" value="Genomic_DNA"/>
</dbReference>
<accession>A0A2U3QEQ8</accession>
<keyword evidence="3" id="KW-1185">Reference proteome</keyword>
<dbReference type="SUPFAM" id="SSF102114">
    <property type="entry name" value="Radical SAM enzymes"/>
    <property type="match status" value="1"/>
</dbReference>
<evidence type="ECO:0000313" key="3">
    <source>
        <dbReference type="Proteomes" id="UP000245125"/>
    </source>
</evidence>
<organism evidence="2 3">
    <name type="scientific">Candidatus Sulfobium mesophilum</name>
    <dbReference type="NCBI Taxonomy" id="2016548"/>
    <lineage>
        <taxon>Bacteria</taxon>
        <taxon>Pseudomonadati</taxon>
        <taxon>Nitrospirota</taxon>
        <taxon>Nitrospiria</taxon>
        <taxon>Nitrospirales</taxon>
        <taxon>Nitrospiraceae</taxon>
        <taxon>Candidatus Sulfobium</taxon>
    </lineage>
</organism>
<dbReference type="AlphaFoldDB" id="A0A2U3QEQ8"/>
<name>A0A2U3QEQ8_9BACT</name>
<evidence type="ECO:0000259" key="1">
    <source>
        <dbReference type="Pfam" id="PF13186"/>
    </source>
</evidence>
<dbReference type="Pfam" id="PF13186">
    <property type="entry name" value="SPASM"/>
    <property type="match status" value="1"/>
</dbReference>